<proteinExistence type="predicted"/>
<dbReference type="OMA" id="VTIQNTM"/>
<dbReference type="Proteomes" id="UP000188354">
    <property type="component" value="Chromosome LG19"/>
</dbReference>
<evidence type="ECO:0000313" key="2">
    <source>
        <dbReference type="Proteomes" id="UP000188354"/>
    </source>
</evidence>
<dbReference type="Gramene" id="OIV91996">
    <property type="protein sequence ID" value="OIV91996"/>
    <property type="gene ID" value="TanjilG_07735"/>
</dbReference>
<name>A0A1J7GQR7_LUPAN</name>
<dbReference type="EMBL" id="CM007379">
    <property type="protein sequence ID" value="OIV91996.1"/>
    <property type="molecule type" value="Genomic_DNA"/>
</dbReference>
<dbReference type="CDD" id="cd04481">
    <property type="entry name" value="RPA1_DBD_B_like"/>
    <property type="match status" value="1"/>
</dbReference>
<gene>
    <name evidence="1" type="ORF">TanjilG_07735</name>
</gene>
<accession>A0A1J7GQR7</accession>
<dbReference type="InterPro" id="IPR012340">
    <property type="entry name" value="NA-bd_OB-fold"/>
</dbReference>
<organism evidence="1 2">
    <name type="scientific">Lupinus angustifolius</name>
    <name type="common">Narrow-leaved blue lupine</name>
    <dbReference type="NCBI Taxonomy" id="3871"/>
    <lineage>
        <taxon>Eukaryota</taxon>
        <taxon>Viridiplantae</taxon>
        <taxon>Streptophyta</taxon>
        <taxon>Embryophyta</taxon>
        <taxon>Tracheophyta</taxon>
        <taxon>Spermatophyta</taxon>
        <taxon>Magnoliopsida</taxon>
        <taxon>eudicotyledons</taxon>
        <taxon>Gunneridae</taxon>
        <taxon>Pentapetalae</taxon>
        <taxon>rosids</taxon>
        <taxon>fabids</taxon>
        <taxon>Fabales</taxon>
        <taxon>Fabaceae</taxon>
        <taxon>Papilionoideae</taxon>
        <taxon>50 kb inversion clade</taxon>
        <taxon>genistoids sensu lato</taxon>
        <taxon>core genistoids</taxon>
        <taxon>Genisteae</taxon>
        <taxon>Lupinus</taxon>
    </lineage>
</organism>
<dbReference type="Gene3D" id="2.40.50.140">
    <property type="entry name" value="Nucleic acid-binding proteins"/>
    <property type="match status" value="1"/>
</dbReference>
<evidence type="ECO:0000313" key="1">
    <source>
        <dbReference type="EMBL" id="OIV91996.1"/>
    </source>
</evidence>
<protein>
    <submittedName>
        <fullName evidence="1">Uncharacterized protein</fullName>
    </submittedName>
</protein>
<sequence>MSQPDSTPKKVVFIMRDQRGNSLSCTLWGQFATQLLKYEQQDHKLGPIVLILTLAKIRDAKGGYPVTIQNTMYGSKLYINDNNIPEFQSFSSSLDTSKSYESYSQRMSQFSSCSQGGLQEKFFHNAVAKTIGEIIHVGQQSLSGGADYDPEHIEYLTPLKRLGSSAMFDDTQDLVFAQMSSTENVKHVNNE</sequence>
<keyword evidence="2" id="KW-1185">Reference proteome</keyword>
<reference evidence="1 2" key="1">
    <citation type="journal article" date="2017" name="Plant Biotechnol. J.">
        <title>A comprehensive draft genome sequence for lupin (Lupinus angustifolius), an emerging health food: insights into plant-microbe interactions and legume evolution.</title>
        <authorList>
            <person name="Hane J.K."/>
            <person name="Ming Y."/>
            <person name="Kamphuis L.G."/>
            <person name="Nelson M.N."/>
            <person name="Garg G."/>
            <person name="Atkins C.A."/>
            <person name="Bayer P.E."/>
            <person name="Bravo A."/>
            <person name="Bringans S."/>
            <person name="Cannon S."/>
            <person name="Edwards D."/>
            <person name="Foley R."/>
            <person name="Gao L.L."/>
            <person name="Harrison M.J."/>
            <person name="Huang W."/>
            <person name="Hurgobin B."/>
            <person name="Li S."/>
            <person name="Liu C.W."/>
            <person name="McGrath A."/>
            <person name="Morahan G."/>
            <person name="Murray J."/>
            <person name="Weller J."/>
            <person name="Jian J."/>
            <person name="Singh K.B."/>
        </authorList>
    </citation>
    <scope>NUCLEOTIDE SEQUENCE [LARGE SCALE GENOMIC DNA]</scope>
    <source>
        <strain evidence="2">cv. Tanjil</strain>
        <tissue evidence="1">Whole plant</tissue>
    </source>
</reference>
<dbReference type="SUPFAM" id="SSF50249">
    <property type="entry name" value="Nucleic acid-binding proteins"/>
    <property type="match status" value="1"/>
</dbReference>
<dbReference type="AlphaFoldDB" id="A0A1J7GQR7"/>